<dbReference type="EC" id="3.2.1.21" evidence="5"/>
<dbReference type="PROSITE" id="PS50003">
    <property type="entry name" value="PH_DOMAIN"/>
    <property type="match status" value="1"/>
</dbReference>
<dbReference type="GO" id="GO:0008422">
    <property type="term" value="F:beta-glucosidase activity"/>
    <property type="evidence" value="ECO:0007669"/>
    <property type="project" value="UniProtKB-EC"/>
</dbReference>
<dbReference type="InterPro" id="IPR041680">
    <property type="entry name" value="PH_8"/>
</dbReference>
<dbReference type="Gene3D" id="2.60.40.10">
    <property type="entry name" value="Immunoglobulins"/>
    <property type="match status" value="1"/>
</dbReference>
<evidence type="ECO:0000256" key="11">
    <source>
        <dbReference type="ARBA" id="ARBA00023121"/>
    </source>
</evidence>
<dbReference type="InterPro" id="IPR036962">
    <property type="entry name" value="Glyco_hydro_3_N_sf"/>
</dbReference>
<evidence type="ECO:0000256" key="12">
    <source>
        <dbReference type="ARBA" id="ARBA00023180"/>
    </source>
</evidence>
<dbReference type="GO" id="GO:0120009">
    <property type="term" value="P:intermembrane lipid transfer"/>
    <property type="evidence" value="ECO:0007669"/>
    <property type="project" value="UniProtKB-ARBA"/>
</dbReference>
<evidence type="ECO:0000256" key="7">
    <source>
        <dbReference type="ARBA" id="ARBA00022729"/>
    </source>
</evidence>
<dbReference type="PROSITE" id="PS00562">
    <property type="entry name" value="CBM1_1"/>
    <property type="match status" value="1"/>
</dbReference>
<evidence type="ECO:0000256" key="3">
    <source>
        <dbReference type="ARBA" id="ARBA00005336"/>
    </source>
</evidence>
<keyword evidence="9" id="KW-0136">Cellulose degradation</keyword>
<dbReference type="PROSITE" id="PS51164">
    <property type="entry name" value="CBM1_2"/>
    <property type="match status" value="1"/>
</dbReference>
<dbReference type="InterPro" id="IPR013783">
    <property type="entry name" value="Ig-like_fold"/>
</dbReference>
<evidence type="ECO:0000256" key="14">
    <source>
        <dbReference type="ARBA" id="ARBA00023295"/>
    </source>
</evidence>
<dbReference type="STRING" id="205917.A0A4Y9Z8E2"/>
<comment type="catalytic activity">
    <reaction evidence="1">
        <text>Hydrolysis of terminal, non-reducing beta-D-glucosyl residues with release of beta-D-glucose.</text>
        <dbReference type="EC" id="3.2.1.21"/>
    </reaction>
</comment>
<comment type="similarity">
    <text evidence="3">Belongs to the glycosyl hydrolase 3 family.</text>
</comment>
<reference evidence="19 20" key="1">
    <citation type="submission" date="2019-02" db="EMBL/GenBank/DDBJ databases">
        <title>Genome sequencing of the rare red list fungi Dentipellis fragilis.</title>
        <authorList>
            <person name="Buettner E."/>
            <person name="Kellner H."/>
        </authorList>
    </citation>
    <scope>NUCLEOTIDE SEQUENCE [LARGE SCALE GENOMIC DNA]</scope>
    <source>
        <strain evidence="19 20">DSM 105465</strain>
    </source>
</reference>
<keyword evidence="7" id="KW-0732">Signal</keyword>
<feature type="region of interest" description="Disordered" evidence="16">
    <location>
        <begin position="1"/>
        <end position="20"/>
    </location>
</feature>
<dbReference type="Proteomes" id="UP000298327">
    <property type="component" value="Unassembled WGS sequence"/>
</dbReference>
<keyword evidence="13" id="KW-0119">Carbohydrate metabolism</keyword>
<gene>
    <name evidence="19" type="ORF">EVG20_g2311</name>
</gene>
<keyword evidence="20" id="KW-1185">Reference proteome</keyword>
<dbReference type="InterPro" id="IPR001849">
    <property type="entry name" value="PH_domain"/>
</dbReference>
<dbReference type="FunFam" id="3.40.50.1700:FF:000003">
    <property type="entry name" value="Probable beta-glucosidase"/>
    <property type="match status" value="1"/>
</dbReference>
<dbReference type="InterPro" id="IPR035971">
    <property type="entry name" value="CBD_sf"/>
</dbReference>
<feature type="domain" description="CBM1" evidence="18">
    <location>
        <begin position="853"/>
        <end position="889"/>
    </location>
</feature>
<dbReference type="GO" id="GO:0008289">
    <property type="term" value="F:lipid binding"/>
    <property type="evidence" value="ECO:0007669"/>
    <property type="project" value="UniProtKB-KW"/>
</dbReference>
<dbReference type="PANTHER" id="PTHR42715:SF2">
    <property type="entry name" value="BETA-GLUCOSIDASE F-RELATED"/>
    <property type="match status" value="1"/>
</dbReference>
<evidence type="ECO:0000256" key="13">
    <source>
        <dbReference type="ARBA" id="ARBA00023277"/>
    </source>
</evidence>
<dbReference type="SMART" id="SM00236">
    <property type="entry name" value="fCBD"/>
    <property type="match status" value="1"/>
</dbReference>
<evidence type="ECO:0000313" key="20">
    <source>
        <dbReference type="Proteomes" id="UP000298327"/>
    </source>
</evidence>
<keyword evidence="8" id="KW-0378">Hydrolase</keyword>
<keyword evidence="12" id="KW-0325">Glycoprotein</keyword>
<dbReference type="SUPFAM" id="SSF57180">
    <property type="entry name" value="Cellulose-binding domain"/>
    <property type="match status" value="1"/>
</dbReference>
<comment type="similarity">
    <text evidence="4">Belongs to the OSBP family.</text>
</comment>
<dbReference type="Pfam" id="PF00734">
    <property type="entry name" value="CBM_1"/>
    <property type="match status" value="1"/>
</dbReference>
<keyword evidence="11" id="KW-0446">Lipid-binding</keyword>
<dbReference type="InterPro" id="IPR037239">
    <property type="entry name" value="OSBP_sf"/>
</dbReference>
<organism evidence="19 20">
    <name type="scientific">Dentipellis fragilis</name>
    <dbReference type="NCBI Taxonomy" id="205917"/>
    <lineage>
        <taxon>Eukaryota</taxon>
        <taxon>Fungi</taxon>
        <taxon>Dikarya</taxon>
        <taxon>Basidiomycota</taxon>
        <taxon>Agaricomycotina</taxon>
        <taxon>Agaricomycetes</taxon>
        <taxon>Russulales</taxon>
        <taxon>Hericiaceae</taxon>
        <taxon>Dentipellis</taxon>
    </lineage>
</organism>
<dbReference type="InterPro" id="IPR017853">
    <property type="entry name" value="GH"/>
</dbReference>
<evidence type="ECO:0000256" key="5">
    <source>
        <dbReference type="ARBA" id="ARBA00012744"/>
    </source>
</evidence>
<dbReference type="SUPFAM" id="SSF144000">
    <property type="entry name" value="Oxysterol-binding protein-like"/>
    <property type="match status" value="1"/>
</dbReference>
<comment type="pathway">
    <text evidence="2">Glycan metabolism; cellulose degradation.</text>
</comment>
<dbReference type="Pfam" id="PF14310">
    <property type="entry name" value="Fn3-like"/>
    <property type="match status" value="1"/>
</dbReference>
<dbReference type="InterPro" id="IPR001764">
    <property type="entry name" value="Glyco_hydro_3_N"/>
</dbReference>
<dbReference type="SUPFAM" id="SSF51445">
    <property type="entry name" value="(Trans)glycosidases"/>
    <property type="match status" value="1"/>
</dbReference>
<dbReference type="Pfam" id="PF01237">
    <property type="entry name" value="Oxysterol_BP"/>
    <property type="match status" value="1"/>
</dbReference>
<dbReference type="GO" id="GO:0005576">
    <property type="term" value="C:extracellular region"/>
    <property type="evidence" value="ECO:0007669"/>
    <property type="project" value="InterPro"/>
</dbReference>
<dbReference type="FunFam" id="2.40.160.120:FF:000001">
    <property type="entry name" value="Oxysterol-binding protein"/>
    <property type="match status" value="1"/>
</dbReference>
<comment type="caution">
    <text evidence="19">The sequence shown here is derived from an EMBL/GenBank/DDBJ whole genome shotgun (WGS) entry which is preliminary data.</text>
</comment>
<feature type="region of interest" description="Disordered" evidence="16">
    <location>
        <begin position="336"/>
        <end position="369"/>
    </location>
</feature>
<dbReference type="SMART" id="SM00233">
    <property type="entry name" value="PH"/>
    <property type="match status" value="1"/>
</dbReference>
<accession>A0A4Y9Z8E2</accession>
<evidence type="ECO:0000259" key="18">
    <source>
        <dbReference type="PROSITE" id="PS51164"/>
    </source>
</evidence>
<dbReference type="Gene3D" id="2.40.160.120">
    <property type="match status" value="1"/>
</dbReference>
<dbReference type="InterPro" id="IPR036881">
    <property type="entry name" value="Glyco_hydro_3_C_sf"/>
</dbReference>
<evidence type="ECO:0000259" key="17">
    <source>
        <dbReference type="PROSITE" id="PS50003"/>
    </source>
</evidence>
<dbReference type="PANTHER" id="PTHR42715">
    <property type="entry name" value="BETA-GLUCOSIDASE"/>
    <property type="match status" value="1"/>
</dbReference>
<sequence length="1654" mass="178945">MQSPQVLRSPGLHAQSHKTPVGEPLRVVREGWVLKKRRKMMQGFIRRYFVLYHSGLLSYSVEPGMPFRDQIALTQAAISSARGHKDIHVDSSNATFHMKCLNTEDFDGWMSAFRQFVAPPADGKSLGRKSSIGRVTPRPGHSSKIAFMVEEMGLALSELDNAVNAWHHYNTRKRVPSMKGKGDKEKHQDSHKFGLFKKAPQPLPGDGGKPSVTHIDDVPATHFAPYERVQAALTVLKTHQSALAKLIPSLSLTDGVASPLPTFTEDSEDYNDSGSPSFVSRLRHVSAAPSLSDGGSIWYDAPDGSAEGAEEFVLDVTLPTDGDLGGASKISTVADNHSSIYGNDSDASDTDDESQHKGVFPPDETASHQRIVHRTELPSGPVGDEGSLFAVFKKNVGKVRPSILCSPRHDPNAFVVQDLSNIAFPVTFNEPLTLLQREAEVVEYYSLLNEATQTQDPVERLCYVAAFAVSGYAHTKQRSSRKGLWVSFLRPQSTSDSGLLSNPMLAETFEEPRIKFIAEKVSHNPVILAYHAEGDGWQLGATSSGKTKFWGKSLEIIPTGSNYVEIGGDRYEWKKPSSFMRNLMMGTKYLEHTGKMTIENIFTKARCVVEFKENGYWAVTNDVSATIYSPSGKVEATLAGKWDQSLARDLGSSRLQMLWQIAPFPKNSLDYYGFTSWSMTLNEITEDMVEKLPPTDSRYRPDVRALEEGDLDTAEDEKLRVEDLQRERRRRHHDRKPRWFKQEGEHWVYQGEYWEQRAKGWKDIEPLWYARRVLASLAECSAAYAWPLRGKARNDRVYRFADGLTAASCDAESRLGVQVLASVVAAKSAHECLAMKIAQVLTPLIAGLGYVAAQQSGYGQCGGIGWTGATTCVSGWACQEQNDYYWQCLPSSSSSSPSSSSTSHSSTSGAPSSTSSAPPGQTSVPPANISPEWKAALLTTTGGIKAQTAVAKLSLQDKVNLGTGVQWQKGNCVGNTPAISSINFPGLCLEDSPLGVRYADFVSAFPPGINVAATFNRTLMRQRGEALGAEFRGKGVHVALGPDMNLMRAPAAGRNWEGFGGDPYLSGEGAFETVTGIQSAGVQACAKHYINNEQEHSRDSSSSNVDDRTQHELYLHPFLKSVQANVASVMCSYNQINGSFSCENDGTLNGLLKTELGFQGYVTSDWWATHSTSPAVNNGLDMTMPGDTATNSGVSYFGPALVSAVQSGAVPESRIDDMATRILAAWYLLGQDSGFPAVNFDAWNLNAPVNTHVNVQGDHASLIRTIGAASTVLLKNEGVLPLKAPKTIGIVGNGAGPDSKGPNGYTDRGGDDGVLAMGWGSGTDDFPYLITPVDAITNRSKTDGTTVTSSLSDTDLTSAAKVATGKDVAFVFITADSGEGYITVEGNAGDRNDLNAWHSGDALVKQVASVNKNTIVVVNSVGPIITEAWIDHPNVTALVWSGLPGQEAGNSLVDILYGAYNPSGRLPYTIGKSVTDYSAQVLYVSNAGIVPINYTEGIFIDYRHFDAAGIEPRFEFGFGLSYTTFDYSGLTVTGSVGTGTPPSGPGSSLDPWLHDSVITVSFSLKNNGTVAGHESPQLYTSSPASAKAAPFNLKGFDNVFLEPGQSQVVSFNLSRYDLSFWNVANQRWEIPTGSTGVSVGASSRDLRLNGTIKN</sequence>
<evidence type="ECO:0000256" key="9">
    <source>
        <dbReference type="ARBA" id="ARBA00023001"/>
    </source>
</evidence>
<evidence type="ECO:0000256" key="15">
    <source>
        <dbReference type="ARBA" id="ARBA00023326"/>
    </source>
</evidence>
<evidence type="ECO:0000256" key="10">
    <source>
        <dbReference type="ARBA" id="ARBA00023055"/>
    </source>
</evidence>
<feature type="region of interest" description="Disordered" evidence="16">
    <location>
        <begin position="174"/>
        <end position="208"/>
    </location>
</feature>
<dbReference type="SUPFAM" id="SSF52279">
    <property type="entry name" value="Beta-D-glucan exohydrolase, C-terminal domain"/>
    <property type="match status" value="1"/>
</dbReference>
<dbReference type="InterPro" id="IPR002772">
    <property type="entry name" value="Glyco_hydro_3_C"/>
</dbReference>
<evidence type="ECO:0000256" key="1">
    <source>
        <dbReference type="ARBA" id="ARBA00000448"/>
    </source>
</evidence>
<keyword evidence="14" id="KW-0326">Glycosidase</keyword>
<keyword evidence="10" id="KW-0445">Lipid transport</keyword>
<dbReference type="Gene3D" id="3.30.70.3490">
    <property type="match status" value="1"/>
</dbReference>
<dbReference type="CDD" id="cd13289">
    <property type="entry name" value="PH_Osh3p_yeast"/>
    <property type="match status" value="1"/>
</dbReference>
<dbReference type="InterPro" id="IPR026891">
    <property type="entry name" value="Fn3-like"/>
</dbReference>
<feature type="compositionally biased region" description="Basic and acidic residues" evidence="16">
    <location>
        <begin position="180"/>
        <end position="192"/>
    </location>
</feature>
<keyword evidence="15" id="KW-0624">Polysaccharide degradation</keyword>
<dbReference type="GO" id="GO:0030248">
    <property type="term" value="F:cellulose binding"/>
    <property type="evidence" value="ECO:0007669"/>
    <property type="project" value="InterPro"/>
</dbReference>
<dbReference type="Pfam" id="PF01915">
    <property type="entry name" value="Glyco_hydro_3_C"/>
    <property type="match status" value="1"/>
</dbReference>
<dbReference type="OrthoDB" id="416222at2759"/>
<feature type="domain" description="PH" evidence="17">
    <location>
        <begin position="26"/>
        <end position="118"/>
    </location>
</feature>
<dbReference type="SUPFAM" id="SSF50729">
    <property type="entry name" value="PH domain-like"/>
    <property type="match status" value="1"/>
</dbReference>
<evidence type="ECO:0000256" key="2">
    <source>
        <dbReference type="ARBA" id="ARBA00004987"/>
    </source>
</evidence>
<dbReference type="SMART" id="SM01217">
    <property type="entry name" value="Fn3_like"/>
    <property type="match status" value="1"/>
</dbReference>
<dbReference type="Gene3D" id="2.30.29.30">
    <property type="entry name" value="Pleckstrin-homology domain (PH domain)/Phosphotyrosine-binding domain (PTB)"/>
    <property type="match status" value="1"/>
</dbReference>
<dbReference type="InterPro" id="IPR050288">
    <property type="entry name" value="Cellulose_deg_GH3"/>
</dbReference>
<evidence type="ECO:0000313" key="19">
    <source>
        <dbReference type="EMBL" id="TFY70704.1"/>
    </source>
</evidence>
<evidence type="ECO:0000256" key="16">
    <source>
        <dbReference type="SAM" id="MobiDB-lite"/>
    </source>
</evidence>
<keyword evidence="6" id="KW-0813">Transport</keyword>
<protein>
    <recommendedName>
        <fullName evidence="5">beta-glucosidase</fullName>
        <ecNumber evidence="5">3.2.1.21</ecNumber>
    </recommendedName>
</protein>
<dbReference type="PRINTS" id="PR00133">
    <property type="entry name" value="GLHYDRLASE3"/>
</dbReference>
<dbReference type="Pfam" id="PF00933">
    <property type="entry name" value="Glyco_hydro_3"/>
    <property type="match status" value="1"/>
</dbReference>
<dbReference type="InterPro" id="IPR000254">
    <property type="entry name" value="CBD"/>
</dbReference>
<evidence type="ECO:0000256" key="4">
    <source>
        <dbReference type="ARBA" id="ARBA00008842"/>
    </source>
</evidence>
<dbReference type="GO" id="GO:0030245">
    <property type="term" value="P:cellulose catabolic process"/>
    <property type="evidence" value="ECO:0007669"/>
    <property type="project" value="UniProtKB-KW"/>
</dbReference>
<dbReference type="InterPro" id="IPR011993">
    <property type="entry name" value="PH-like_dom_sf"/>
</dbReference>
<dbReference type="InterPro" id="IPR000648">
    <property type="entry name" value="Oxysterol-bd"/>
</dbReference>
<dbReference type="FunFam" id="3.20.20.300:FF:000002">
    <property type="entry name" value="Probable beta-glucosidase"/>
    <property type="match status" value="1"/>
</dbReference>
<feature type="compositionally biased region" description="Low complexity" evidence="16">
    <location>
        <begin position="895"/>
        <end position="923"/>
    </location>
</feature>
<name>A0A4Y9Z8E2_9AGAM</name>
<dbReference type="Gene3D" id="3.20.20.300">
    <property type="entry name" value="Glycoside hydrolase, family 3, N-terminal domain"/>
    <property type="match status" value="1"/>
</dbReference>
<dbReference type="Pfam" id="PF15409">
    <property type="entry name" value="PH_8"/>
    <property type="match status" value="1"/>
</dbReference>
<proteinExistence type="inferred from homology"/>
<evidence type="ECO:0000256" key="6">
    <source>
        <dbReference type="ARBA" id="ARBA00022448"/>
    </source>
</evidence>
<evidence type="ECO:0000256" key="8">
    <source>
        <dbReference type="ARBA" id="ARBA00022801"/>
    </source>
</evidence>
<dbReference type="Gene3D" id="3.40.50.1700">
    <property type="entry name" value="Glycoside hydrolase family 3 C-terminal domain"/>
    <property type="match status" value="1"/>
</dbReference>
<dbReference type="EMBL" id="SEOQ01000087">
    <property type="protein sequence ID" value="TFY70704.1"/>
    <property type="molecule type" value="Genomic_DNA"/>
</dbReference>
<feature type="region of interest" description="Disordered" evidence="16">
    <location>
        <begin position="895"/>
        <end position="928"/>
    </location>
</feature>